<dbReference type="EMBL" id="ACEQ02000024">
    <property type="protein sequence ID" value="EEZ75046.1"/>
    <property type="molecule type" value="Genomic_DNA"/>
</dbReference>
<gene>
    <name evidence="1" type="ORF">NEILACOT_04920</name>
</gene>
<comment type="caution">
    <text evidence="1">The sequence shown here is derived from an EMBL/GenBank/DDBJ whole genome shotgun (WGS) entry which is preliminary data.</text>
</comment>
<accession>D0WBJ3</accession>
<protein>
    <submittedName>
        <fullName evidence="1">Uncharacterized protein</fullName>
    </submittedName>
</protein>
<evidence type="ECO:0000313" key="1">
    <source>
        <dbReference type="EMBL" id="EEZ75046.1"/>
    </source>
</evidence>
<organism evidence="1 2">
    <name type="scientific">Neisseria lactamica ATCC 23970</name>
    <dbReference type="NCBI Taxonomy" id="546265"/>
    <lineage>
        <taxon>Bacteria</taxon>
        <taxon>Pseudomonadati</taxon>
        <taxon>Pseudomonadota</taxon>
        <taxon>Betaproteobacteria</taxon>
        <taxon>Neisseriales</taxon>
        <taxon>Neisseriaceae</taxon>
        <taxon>Neisseria</taxon>
    </lineage>
</organism>
<name>D0WBJ3_NEILA</name>
<dbReference type="Proteomes" id="UP000003843">
    <property type="component" value="Unassembled WGS sequence"/>
</dbReference>
<sequence length="46" mass="5412">MFRRHIKLSCRLKPPAVWRGGIKNSFESGQTRIMCSLHKLCRNQAR</sequence>
<reference evidence="1 2" key="1">
    <citation type="submission" date="2009-10" db="EMBL/GenBank/DDBJ databases">
        <authorList>
            <person name="Weinstock G."/>
            <person name="Sodergren E."/>
            <person name="Clifton S."/>
            <person name="Fulton L."/>
            <person name="Fulton B."/>
            <person name="Courtney L."/>
            <person name="Fronick C."/>
            <person name="Harrison M."/>
            <person name="Strong C."/>
            <person name="Farmer C."/>
            <person name="Delahaunty K."/>
            <person name="Markovic C."/>
            <person name="Hall O."/>
            <person name="Minx P."/>
            <person name="Tomlinson C."/>
            <person name="Mitreva M."/>
            <person name="Nelson J."/>
            <person name="Hou S."/>
            <person name="Wollam A."/>
            <person name="Pepin K.H."/>
            <person name="Johnson M."/>
            <person name="Bhonagiri V."/>
            <person name="Nash W.E."/>
            <person name="Warren W."/>
            <person name="Chinwalla A."/>
            <person name="Mardis E.R."/>
            <person name="Wilson R.K."/>
        </authorList>
    </citation>
    <scope>NUCLEOTIDE SEQUENCE [LARGE SCALE GENOMIC DNA]</scope>
    <source>
        <strain evidence="1 2">ATCC 23970</strain>
    </source>
</reference>
<dbReference type="AlphaFoldDB" id="D0WBJ3"/>
<evidence type="ECO:0000313" key="2">
    <source>
        <dbReference type="Proteomes" id="UP000003843"/>
    </source>
</evidence>
<proteinExistence type="predicted"/>